<feature type="region of interest" description="Disordered" evidence="3">
    <location>
        <begin position="1061"/>
        <end position="1097"/>
    </location>
</feature>
<feature type="region of interest" description="Disordered" evidence="3">
    <location>
        <begin position="1"/>
        <end position="21"/>
    </location>
</feature>
<gene>
    <name evidence="4" type="ORF">ALAG00032_LOCUS10557</name>
</gene>
<dbReference type="PANTHER" id="PTHR12187">
    <property type="entry name" value="AGAP000124-PA"/>
    <property type="match status" value="1"/>
</dbReference>
<organism evidence="4">
    <name type="scientific">Aureoumbra lagunensis</name>
    <dbReference type="NCBI Taxonomy" id="44058"/>
    <lineage>
        <taxon>Eukaryota</taxon>
        <taxon>Sar</taxon>
        <taxon>Stramenopiles</taxon>
        <taxon>Ochrophyta</taxon>
        <taxon>Pelagophyceae</taxon>
        <taxon>Pelagomonadales</taxon>
        <taxon>Aureoumbra</taxon>
    </lineage>
</organism>
<keyword evidence="1" id="KW-0378">Hydrolase</keyword>
<dbReference type="GO" id="GO:0016316">
    <property type="term" value="F:phosphatidylinositol-3,4-bisphosphate 4-phosphatase activity"/>
    <property type="evidence" value="ECO:0007669"/>
    <property type="project" value="InterPro"/>
</dbReference>
<proteinExistence type="predicted"/>
<dbReference type="GO" id="GO:0005737">
    <property type="term" value="C:cytoplasm"/>
    <property type="evidence" value="ECO:0007669"/>
    <property type="project" value="TreeGrafter"/>
</dbReference>
<evidence type="ECO:0000313" key="4">
    <source>
        <dbReference type="EMBL" id="CAE0369793.1"/>
    </source>
</evidence>
<evidence type="ECO:0000256" key="3">
    <source>
        <dbReference type="SAM" id="MobiDB-lite"/>
    </source>
</evidence>
<accession>A0A7S3K1L9</accession>
<name>A0A7S3K1L9_9STRA</name>
<sequence>MFKEPRTPDSTVEKQPGSSPLTKIEYDDEMLSSAWCGFTLLLEVENESNEQETSASVKSGFHQRIGLSGFNKRPTHPNTSIHSFDDAVCRLEISQPCIGGAAPAVDDNHELARWSSELLSTANNQEKLRLETRVAAPLRFVDCANGERVMKFKLCQRSADKVRETKQSLASATLLLSELLETKKSIVVALASRTADCVGTLVAEVWRPRHDPKVWLRAVADKNAPIMDQAFRSSGQWSLEVALEPRGTHEIVRAALTPTAQAMQQAADAWKRRAEDVQAEATRFDDDAHAKRHGARRVRLCILGATHLKRRPRKQLPKADEPKSNGGESLQKKISASKMKALTKTTIMAAAGLAKQLRDGQAPRLGVDDGGDEAAPSAFAVAQFHSSSRQIAIGRTNTEYATRNPSFGGNARADAKCAHARPKLKYETDSESVVLKTAAECGDAAVMAQVFQFYVRRDEVGKQTSRIHITVYDERYSYTRGVEPVLLGNCEIPLPQAPSASKPAPIYYDLTGPNGEAAGSLWAWLHVASLDDDQVEAQRAFEQAQADRGPARDRDAKLLHTWLQVAGVPVDTTAASLAVADADHVNALLLDDAQSILAGDYSGIVVAADSQKQSEHFSPPLLQDSTWLLAHSAALARDSNRLSRFIECAASAVATRTSGFKSSMLKAEIEVAATPTNLHVQMLASEEGYLWTSATSGAPTAAGTLGAKRGGLLRLERELSDLAAMIKAKRHALAAASGKKARCDAAHELGLATRAWEARAASVGVRKTLARAHALAIAVAAVRAQASAVARKSRDTAKQIASVWHREGLPVIFQALVSTAGAELAMLEDAAAAVNALQGCVVCFDAEHNENDHHATHVEQIPSKPHAFQITIRLPASDVGKLGLSPDEKISLVPVLFSQGLDAKQSLANSRAAFESSFGSTTKSNHAKKDGSIDDDDAALSDNPDLSEDMSPSTTQVGKDAASGLQRVLNVAAFDTIDAYVQRAFPSARANSAFTRLRAAILKERAAEGKSFEKHWTILIEAESTARDLNAAVCIFCKSGKDRTAMLVTLAEALFLRDSLSSSVSLPPPPPPATPVEGTNSDDDTITSNDDEDDDEGPYAEAALLATANILREFGVRLRVAEKNTGRLKYAFNVIQRKFLPGPLRPPLAVIEDLSSSILYRDTS</sequence>
<evidence type="ECO:0000256" key="1">
    <source>
        <dbReference type="ARBA" id="ARBA00022801"/>
    </source>
</evidence>
<evidence type="ECO:0000256" key="2">
    <source>
        <dbReference type="ARBA" id="ARBA00023098"/>
    </source>
</evidence>
<feature type="region of interest" description="Disordered" evidence="3">
    <location>
        <begin position="309"/>
        <end position="334"/>
    </location>
</feature>
<dbReference type="InterPro" id="IPR039034">
    <property type="entry name" value="INPP4"/>
</dbReference>
<reference evidence="4" key="1">
    <citation type="submission" date="2021-01" db="EMBL/GenBank/DDBJ databases">
        <authorList>
            <person name="Corre E."/>
            <person name="Pelletier E."/>
            <person name="Niang G."/>
            <person name="Scheremetjew M."/>
            <person name="Finn R."/>
            <person name="Kale V."/>
            <person name="Holt S."/>
            <person name="Cochrane G."/>
            <person name="Meng A."/>
            <person name="Brown T."/>
            <person name="Cohen L."/>
        </authorList>
    </citation>
    <scope>NUCLEOTIDE SEQUENCE</scope>
    <source>
        <strain evidence="4">CCMP1510</strain>
    </source>
</reference>
<feature type="region of interest" description="Disordered" evidence="3">
    <location>
        <begin position="918"/>
        <end position="959"/>
    </location>
</feature>
<dbReference type="PANTHER" id="PTHR12187:SF11">
    <property type="entry name" value="PHOSPHATIDYLINOSITOL-3,4-BISPHOSPHATE 4-PHOSPHATASE"/>
    <property type="match status" value="1"/>
</dbReference>
<dbReference type="AlphaFoldDB" id="A0A7S3K1L9"/>
<dbReference type="EMBL" id="HBIJ01015828">
    <property type="protein sequence ID" value="CAE0369793.1"/>
    <property type="molecule type" value="Transcribed_RNA"/>
</dbReference>
<keyword evidence="2" id="KW-0443">Lipid metabolism</keyword>
<protein>
    <submittedName>
        <fullName evidence="4">Uncharacterized protein</fullName>
    </submittedName>
</protein>
<feature type="compositionally biased region" description="Acidic residues" evidence="3">
    <location>
        <begin position="1080"/>
        <end position="1097"/>
    </location>
</feature>